<dbReference type="PANTHER" id="PTHR42951:SF4">
    <property type="entry name" value="ACYL-COENZYME A THIOESTERASE MBLAC2"/>
    <property type="match status" value="1"/>
</dbReference>
<evidence type="ECO:0000313" key="15">
    <source>
        <dbReference type="EMBL" id="NOU49949.1"/>
    </source>
</evidence>
<sequence>MYVIVFLALLFPALATAKDIAHEISIFKLSENVYQHVSYQEIKPWGMVAANGLVIVDKSDAYIIDTPWTEEHTKRLVKWVKAHNLTLKAAIISHYHEDASSGIEYLNKIGITTYANKATNLLLEKHKRTLASHSIDKPSYKLANDQIEVFYPGAGHSKDNVVVWLIDQQILFAGCFVKSLESTNLGNLADADVNQWPKSIANLKAHYPNIKLVVPGHGKAGDTSLLKHTQQLALNKAH</sequence>
<dbReference type="GO" id="GO:0017001">
    <property type="term" value="P:antibiotic catabolic process"/>
    <property type="evidence" value="ECO:0007669"/>
    <property type="project" value="UniProtKB-ARBA"/>
</dbReference>
<evidence type="ECO:0000256" key="9">
    <source>
        <dbReference type="ARBA" id="ARBA00022764"/>
    </source>
</evidence>
<keyword evidence="16" id="KW-1185">Reference proteome</keyword>
<comment type="cofactor">
    <cofactor evidence="2">
        <name>Zn(2+)</name>
        <dbReference type="ChEBI" id="CHEBI:29105"/>
    </cofactor>
</comment>
<dbReference type="SUPFAM" id="SSF56281">
    <property type="entry name" value="Metallo-hydrolase/oxidoreductase"/>
    <property type="match status" value="1"/>
</dbReference>
<dbReference type="InterPro" id="IPR036866">
    <property type="entry name" value="RibonucZ/Hydroxyglut_hydro"/>
</dbReference>
<evidence type="ECO:0000256" key="2">
    <source>
        <dbReference type="ARBA" id="ARBA00001947"/>
    </source>
</evidence>
<keyword evidence="7" id="KW-0479">Metal-binding</keyword>
<evidence type="ECO:0000256" key="4">
    <source>
        <dbReference type="ARBA" id="ARBA00005250"/>
    </source>
</evidence>
<dbReference type="SMART" id="SM00849">
    <property type="entry name" value="Lactamase_B"/>
    <property type="match status" value="1"/>
</dbReference>
<protein>
    <recommendedName>
        <fullName evidence="6">beta-lactamase</fullName>
        <ecNumber evidence="6">3.5.2.6</ecNumber>
    </recommendedName>
</protein>
<comment type="subcellular location">
    <subcellularLocation>
        <location evidence="3">Periplasm</location>
    </subcellularLocation>
</comment>
<dbReference type="RefSeq" id="WP_171625031.1">
    <property type="nucleotide sequence ID" value="NZ_JABBPG010000002.1"/>
</dbReference>
<keyword evidence="9" id="KW-0574">Periplasm</keyword>
<keyword evidence="11" id="KW-0862">Zinc</keyword>
<dbReference type="NCBIfam" id="NF033088">
    <property type="entry name" value="bla_subclass_B1"/>
    <property type="match status" value="1"/>
</dbReference>
<reference evidence="15 16" key="1">
    <citation type="submission" date="2020-04" db="EMBL/GenBank/DDBJ databases">
        <title>Pseudoalteromonas caenipelagi sp. nov., isolated from a tidal flat.</title>
        <authorList>
            <person name="Park S."/>
            <person name="Yoon J.-H."/>
        </authorList>
    </citation>
    <scope>NUCLEOTIDE SEQUENCE [LARGE SCALE GENOMIC DNA]</scope>
    <source>
        <strain evidence="15 16">JBTF-M23</strain>
    </source>
</reference>
<evidence type="ECO:0000256" key="7">
    <source>
        <dbReference type="ARBA" id="ARBA00022723"/>
    </source>
</evidence>
<feature type="signal peptide" evidence="13">
    <location>
        <begin position="1"/>
        <end position="17"/>
    </location>
</feature>
<dbReference type="EC" id="3.5.2.6" evidence="6"/>
<dbReference type="NCBIfam" id="NF012229">
    <property type="entry name" value="bla_class_B_core"/>
    <property type="match status" value="1"/>
</dbReference>
<keyword evidence="10" id="KW-0378">Hydrolase</keyword>
<evidence type="ECO:0000313" key="16">
    <source>
        <dbReference type="Proteomes" id="UP000586305"/>
    </source>
</evidence>
<comment type="similarity">
    <text evidence="4">Belongs to the metallo-beta-lactamase superfamily. Class-B beta-lactamase family.</text>
</comment>
<evidence type="ECO:0000256" key="8">
    <source>
        <dbReference type="ARBA" id="ARBA00022729"/>
    </source>
</evidence>
<accession>A0A849V8Q9</accession>
<evidence type="ECO:0000256" key="12">
    <source>
        <dbReference type="ARBA" id="ARBA00023251"/>
    </source>
</evidence>
<dbReference type="InterPro" id="IPR050855">
    <property type="entry name" value="NDM-1-like"/>
</dbReference>
<evidence type="ECO:0000256" key="6">
    <source>
        <dbReference type="ARBA" id="ARBA00012865"/>
    </source>
</evidence>
<comment type="catalytic activity">
    <reaction evidence="1">
        <text>a beta-lactam + H2O = a substituted beta-amino acid</text>
        <dbReference type="Rhea" id="RHEA:20401"/>
        <dbReference type="ChEBI" id="CHEBI:15377"/>
        <dbReference type="ChEBI" id="CHEBI:35627"/>
        <dbReference type="ChEBI" id="CHEBI:140347"/>
        <dbReference type="EC" id="3.5.2.6"/>
    </reaction>
</comment>
<dbReference type="EMBL" id="JABBPG010000002">
    <property type="protein sequence ID" value="NOU49949.1"/>
    <property type="molecule type" value="Genomic_DNA"/>
</dbReference>
<name>A0A849V8Q9_9GAMM</name>
<proteinExistence type="inferred from homology"/>
<evidence type="ECO:0000256" key="5">
    <source>
        <dbReference type="ARBA" id="ARBA00011245"/>
    </source>
</evidence>
<comment type="caution">
    <text evidence="15">The sequence shown here is derived from an EMBL/GenBank/DDBJ whole genome shotgun (WGS) entry which is preliminary data.</text>
</comment>
<dbReference type="Proteomes" id="UP000586305">
    <property type="component" value="Unassembled WGS sequence"/>
</dbReference>
<dbReference type="PANTHER" id="PTHR42951">
    <property type="entry name" value="METALLO-BETA-LACTAMASE DOMAIN-CONTAINING"/>
    <property type="match status" value="1"/>
</dbReference>
<evidence type="ECO:0000256" key="1">
    <source>
        <dbReference type="ARBA" id="ARBA00001526"/>
    </source>
</evidence>
<evidence type="ECO:0000259" key="14">
    <source>
        <dbReference type="SMART" id="SM00849"/>
    </source>
</evidence>
<feature type="domain" description="Metallo-beta-lactamase" evidence="14">
    <location>
        <begin position="49"/>
        <end position="217"/>
    </location>
</feature>
<evidence type="ECO:0000256" key="3">
    <source>
        <dbReference type="ARBA" id="ARBA00004418"/>
    </source>
</evidence>
<feature type="chain" id="PRO_5032637226" description="beta-lactamase" evidence="13">
    <location>
        <begin position="18"/>
        <end position="238"/>
    </location>
</feature>
<dbReference type="InterPro" id="IPR058199">
    <property type="entry name" value="BlaB//VIM/IMP-1"/>
</dbReference>
<evidence type="ECO:0000256" key="10">
    <source>
        <dbReference type="ARBA" id="ARBA00022801"/>
    </source>
</evidence>
<dbReference type="Gene3D" id="3.60.15.10">
    <property type="entry name" value="Ribonuclease Z/Hydroxyacylglutathione hydrolase-like"/>
    <property type="match status" value="1"/>
</dbReference>
<comment type="subunit">
    <text evidence="5">Monomer.</text>
</comment>
<evidence type="ECO:0000256" key="13">
    <source>
        <dbReference type="SAM" id="SignalP"/>
    </source>
</evidence>
<evidence type="ECO:0000256" key="11">
    <source>
        <dbReference type="ARBA" id="ARBA00022833"/>
    </source>
</evidence>
<dbReference type="AlphaFoldDB" id="A0A849V8Q9"/>
<organism evidence="15 16">
    <name type="scientific">Pseudoalteromonas caenipelagi</name>
    <dbReference type="NCBI Taxonomy" id="2726988"/>
    <lineage>
        <taxon>Bacteria</taxon>
        <taxon>Pseudomonadati</taxon>
        <taxon>Pseudomonadota</taxon>
        <taxon>Gammaproteobacteria</taxon>
        <taxon>Alteromonadales</taxon>
        <taxon>Pseudoalteromonadaceae</taxon>
        <taxon>Pseudoalteromonas</taxon>
    </lineage>
</organism>
<gene>
    <name evidence="15" type="primary">bla</name>
    <name evidence="15" type="ORF">HG263_05280</name>
</gene>
<dbReference type="InterPro" id="IPR001279">
    <property type="entry name" value="Metallo-B-lactamas"/>
</dbReference>
<keyword evidence="8 13" id="KW-0732">Signal</keyword>
<keyword evidence="12" id="KW-0046">Antibiotic resistance</keyword>